<gene>
    <name evidence="1" type="ORF">H9Y04_42675</name>
</gene>
<dbReference type="RefSeq" id="WP_187819655.1">
    <property type="nucleotide sequence ID" value="NZ_JACTVJ010000036.1"/>
</dbReference>
<keyword evidence="2" id="KW-1185">Reference proteome</keyword>
<name>A0ABR7SV14_9ACTN</name>
<comment type="caution">
    <text evidence="1">The sequence shown here is derived from an EMBL/GenBank/DDBJ whole genome shotgun (WGS) entry which is preliminary data.</text>
</comment>
<evidence type="ECO:0000313" key="1">
    <source>
        <dbReference type="EMBL" id="MBC9719238.1"/>
    </source>
</evidence>
<sequence length="171" mass="18749">MTPSLPQALLHERRVIRTLTLPALIRLVTEIDDNGPISHQKGSLQGAFGDLTAGQLRYAIDVARDLDFVHADEQAPDRYRLTVSGEALAEVYDAAARWARARQFPDTSSDFVTRVQHTLQLSSRGPQAIGSSLETSAPHQVLAEFLQAYPRVLQHADARCVQQPAEAGRAA</sequence>
<dbReference type="EMBL" id="JACTVJ010000036">
    <property type="protein sequence ID" value="MBC9719238.1"/>
    <property type="molecule type" value="Genomic_DNA"/>
</dbReference>
<protein>
    <submittedName>
        <fullName evidence="1">Uncharacterized protein</fullName>
    </submittedName>
</protein>
<proteinExistence type="predicted"/>
<reference evidence="1 2" key="1">
    <citation type="submission" date="2020-08" db="EMBL/GenBank/DDBJ databases">
        <title>Genemic of Streptomyces polyaspartic.</title>
        <authorList>
            <person name="Liu W."/>
        </authorList>
    </citation>
    <scope>NUCLEOTIDE SEQUENCE [LARGE SCALE GENOMIC DNA]</scope>
    <source>
        <strain evidence="1 2">TRM66268-LWL</strain>
    </source>
</reference>
<organism evidence="1 2">
    <name type="scientific">Streptomyces polyasparticus</name>
    <dbReference type="NCBI Taxonomy" id="2767826"/>
    <lineage>
        <taxon>Bacteria</taxon>
        <taxon>Bacillati</taxon>
        <taxon>Actinomycetota</taxon>
        <taxon>Actinomycetes</taxon>
        <taxon>Kitasatosporales</taxon>
        <taxon>Streptomycetaceae</taxon>
        <taxon>Streptomyces</taxon>
    </lineage>
</organism>
<evidence type="ECO:0000313" key="2">
    <source>
        <dbReference type="Proteomes" id="UP000642284"/>
    </source>
</evidence>
<dbReference type="Proteomes" id="UP000642284">
    <property type="component" value="Unassembled WGS sequence"/>
</dbReference>
<accession>A0ABR7SV14</accession>